<dbReference type="SUPFAM" id="SSF54427">
    <property type="entry name" value="NTF2-like"/>
    <property type="match status" value="1"/>
</dbReference>
<organism evidence="2 3">
    <name type="scientific">Actinocatenispora thailandica</name>
    <dbReference type="NCBI Taxonomy" id="227318"/>
    <lineage>
        <taxon>Bacteria</taxon>
        <taxon>Bacillati</taxon>
        <taxon>Actinomycetota</taxon>
        <taxon>Actinomycetes</taxon>
        <taxon>Micromonosporales</taxon>
        <taxon>Micromonosporaceae</taxon>
        <taxon>Actinocatenispora</taxon>
    </lineage>
</organism>
<dbReference type="Proteomes" id="UP000611640">
    <property type="component" value="Chromosome"/>
</dbReference>
<name>A0A7R7HYJ9_9ACTN</name>
<dbReference type="RefSeq" id="WP_203963427.1">
    <property type="nucleotide sequence ID" value="NZ_AP023355.1"/>
</dbReference>
<dbReference type="KEGG" id="atl:Athai_46760"/>
<proteinExistence type="predicted"/>
<evidence type="ECO:0000313" key="2">
    <source>
        <dbReference type="EMBL" id="BCJ37173.1"/>
    </source>
</evidence>
<evidence type="ECO:0000259" key="1">
    <source>
        <dbReference type="Pfam" id="PF14534"/>
    </source>
</evidence>
<dbReference type="InterPro" id="IPR032710">
    <property type="entry name" value="NTF2-like_dom_sf"/>
</dbReference>
<dbReference type="InterPro" id="IPR027843">
    <property type="entry name" value="DUF4440"/>
</dbReference>
<dbReference type="Gene3D" id="3.10.450.50">
    <property type="match status" value="1"/>
</dbReference>
<gene>
    <name evidence="2" type="ORF">Athai_46760</name>
</gene>
<dbReference type="AlphaFoldDB" id="A0A7R7HYJ9"/>
<accession>A0A7R7HYJ9</accession>
<sequence>MDTTITDPADFATAFDHALNAGDADHLLALYEPDATMRTSDGSVVEGHDLVGQEVKNLIAAHAHLDNHTRHVFRRGDIALIIVDYTLWITTPDGQRIESRGTATNVLKHTPEHGWRMLIANPQGIA</sequence>
<evidence type="ECO:0000313" key="3">
    <source>
        <dbReference type="Proteomes" id="UP000611640"/>
    </source>
</evidence>
<dbReference type="EMBL" id="AP023355">
    <property type="protein sequence ID" value="BCJ37173.1"/>
    <property type="molecule type" value="Genomic_DNA"/>
</dbReference>
<keyword evidence="3" id="KW-1185">Reference proteome</keyword>
<feature type="domain" description="DUF4440" evidence="1">
    <location>
        <begin position="13"/>
        <end position="117"/>
    </location>
</feature>
<dbReference type="Pfam" id="PF14534">
    <property type="entry name" value="DUF4440"/>
    <property type="match status" value="1"/>
</dbReference>
<protein>
    <recommendedName>
        <fullName evidence="1">DUF4440 domain-containing protein</fullName>
    </recommendedName>
</protein>
<reference evidence="2 3" key="1">
    <citation type="submission" date="2020-08" db="EMBL/GenBank/DDBJ databases">
        <title>Whole genome shotgun sequence of Actinocatenispora thailandica NBRC 105041.</title>
        <authorList>
            <person name="Komaki H."/>
            <person name="Tamura T."/>
        </authorList>
    </citation>
    <scope>NUCLEOTIDE SEQUENCE [LARGE SCALE GENOMIC DNA]</scope>
    <source>
        <strain evidence="2 3">NBRC 105041</strain>
    </source>
</reference>